<sequence>MKTDWFAQARSVFGRRTAPPPPQPFAVPCDCGALLQGERTDALQKPKCPQCGQTVFVLPECVYPIPESVRQRWAGEEVTAPEPAPKQKPRKTVVKGDEPRGSATKPPRPPGIPWSERQRQLTTSLRSQITPLRLIALAVCALVGLMTLVLARQARWSHAQAAVQPAIDAGYAALEERDFAVAAKSFTEAAAALDVLGRRDDVARTVRRLSREVAVCDQLSSESLLDLLDELHTKTDGADVAERFARQYAGRWILFDAPLFAELGREGKRSRAVRIDLPLLVREAPVEILIDGSPWPALLSGSTASSPRRVLFAAQLDRFEPATKERPTGRVWLNGATAVLWTESQTLAALEFLPTEAEQLAVVDSLLAAQRDLVEVDE</sequence>
<gene>
    <name evidence="3" type="ORF">ENQ76_07540</name>
</gene>
<accession>A0A7C2JYZ8</accession>
<reference evidence="3" key="1">
    <citation type="journal article" date="2020" name="mSystems">
        <title>Genome- and Community-Level Interaction Insights into Carbon Utilization and Element Cycling Functions of Hydrothermarchaeota in Hydrothermal Sediment.</title>
        <authorList>
            <person name="Zhou Z."/>
            <person name="Liu Y."/>
            <person name="Xu W."/>
            <person name="Pan J."/>
            <person name="Luo Z.H."/>
            <person name="Li M."/>
        </authorList>
    </citation>
    <scope>NUCLEOTIDE SEQUENCE [LARGE SCALE GENOMIC DNA]</scope>
    <source>
        <strain evidence="3">SpSt-339</strain>
    </source>
</reference>
<comment type="caution">
    <text evidence="3">The sequence shown here is derived from an EMBL/GenBank/DDBJ whole genome shotgun (WGS) entry which is preliminary data.</text>
</comment>
<protein>
    <submittedName>
        <fullName evidence="3">Uncharacterized protein</fullName>
    </submittedName>
</protein>
<name>A0A7C2JYZ8_9PLAN</name>
<organism evidence="3">
    <name type="scientific">Schlesneria paludicola</name>
    <dbReference type="NCBI Taxonomy" id="360056"/>
    <lineage>
        <taxon>Bacteria</taxon>
        <taxon>Pseudomonadati</taxon>
        <taxon>Planctomycetota</taxon>
        <taxon>Planctomycetia</taxon>
        <taxon>Planctomycetales</taxon>
        <taxon>Planctomycetaceae</taxon>
        <taxon>Schlesneria</taxon>
    </lineage>
</organism>
<keyword evidence="2" id="KW-0472">Membrane</keyword>
<dbReference type="AlphaFoldDB" id="A0A7C2JYZ8"/>
<keyword evidence="2" id="KW-1133">Transmembrane helix</keyword>
<feature type="region of interest" description="Disordered" evidence="1">
    <location>
        <begin position="74"/>
        <end position="117"/>
    </location>
</feature>
<proteinExistence type="predicted"/>
<evidence type="ECO:0000313" key="3">
    <source>
        <dbReference type="EMBL" id="HEN15305.1"/>
    </source>
</evidence>
<evidence type="ECO:0000256" key="1">
    <source>
        <dbReference type="SAM" id="MobiDB-lite"/>
    </source>
</evidence>
<keyword evidence="2" id="KW-0812">Transmembrane</keyword>
<feature type="transmembrane region" description="Helical" evidence="2">
    <location>
        <begin position="132"/>
        <end position="151"/>
    </location>
</feature>
<dbReference type="EMBL" id="DSOK01000221">
    <property type="protein sequence ID" value="HEN15305.1"/>
    <property type="molecule type" value="Genomic_DNA"/>
</dbReference>
<evidence type="ECO:0000256" key="2">
    <source>
        <dbReference type="SAM" id="Phobius"/>
    </source>
</evidence>